<dbReference type="CDD" id="cd18808">
    <property type="entry name" value="SF1_C_Upf1"/>
    <property type="match status" value="1"/>
</dbReference>
<feature type="region of interest" description="Disordered" evidence="6">
    <location>
        <begin position="1673"/>
        <end position="1696"/>
    </location>
</feature>
<keyword evidence="5" id="KW-0175">Coiled coil</keyword>
<feature type="compositionally biased region" description="Basic and acidic residues" evidence="6">
    <location>
        <begin position="2161"/>
        <end position="2180"/>
    </location>
</feature>
<gene>
    <name evidence="10" type="ORF">K2173_021780</name>
</gene>
<feature type="domain" description="DNA2/NAM7 helicase-like C-terminal" evidence="8">
    <location>
        <begin position="1838"/>
        <end position="2043"/>
    </location>
</feature>
<dbReference type="InterPro" id="IPR056474">
    <property type="entry name" value="SEN1_barrel"/>
</dbReference>
<dbReference type="InterPro" id="IPR045055">
    <property type="entry name" value="DNA2/NAM7-like"/>
</dbReference>
<reference evidence="10 11" key="1">
    <citation type="submission" date="2021-09" db="EMBL/GenBank/DDBJ databases">
        <title>Genomic insights and catalytic innovation underlie evolution of tropane alkaloids biosynthesis.</title>
        <authorList>
            <person name="Wang Y.-J."/>
            <person name="Tian T."/>
            <person name="Huang J.-P."/>
            <person name="Huang S.-X."/>
        </authorList>
    </citation>
    <scope>NUCLEOTIDE SEQUENCE [LARGE SCALE GENOMIC DNA]</scope>
    <source>
        <strain evidence="10">KIB-2018</strain>
        <tissue evidence="10">Leaf</tissue>
    </source>
</reference>
<dbReference type="FunFam" id="3.40.50.300:FF:000326">
    <property type="entry name" value="P-loop containing nucleoside triphosphate hydrolase"/>
    <property type="match status" value="1"/>
</dbReference>
<keyword evidence="1" id="KW-0547">Nucleotide-binding</keyword>
<dbReference type="Proteomes" id="UP001159364">
    <property type="component" value="Linkage Group LG03"/>
</dbReference>
<evidence type="ECO:0000256" key="2">
    <source>
        <dbReference type="ARBA" id="ARBA00022801"/>
    </source>
</evidence>
<dbReference type="PANTHER" id="PTHR10887:SF495">
    <property type="entry name" value="HELICASE SENATAXIN ISOFORM X1-RELATED"/>
    <property type="match status" value="1"/>
</dbReference>
<dbReference type="PANTHER" id="PTHR10887">
    <property type="entry name" value="DNA2/NAM7 HELICASE FAMILY"/>
    <property type="match status" value="1"/>
</dbReference>
<dbReference type="GO" id="GO:0005524">
    <property type="term" value="F:ATP binding"/>
    <property type="evidence" value="ECO:0007669"/>
    <property type="project" value="UniProtKB-KW"/>
</dbReference>
<feature type="domain" description="Helicase SEN1 beta-barrel" evidence="9">
    <location>
        <begin position="1297"/>
        <end position="1399"/>
    </location>
</feature>
<feature type="compositionally biased region" description="Basic and acidic residues" evidence="6">
    <location>
        <begin position="2193"/>
        <end position="2205"/>
    </location>
</feature>
<accession>A0AAV8TYE2</accession>
<feature type="compositionally biased region" description="Low complexity" evidence="6">
    <location>
        <begin position="2308"/>
        <end position="2326"/>
    </location>
</feature>
<feature type="compositionally biased region" description="Basic and acidic residues" evidence="6">
    <location>
        <begin position="1089"/>
        <end position="1115"/>
    </location>
</feature>
<dbReference type="GO" id="GO:0004386">
    <property type="term" value="F:helicase activity"/>
    <property type="evidence" value="ECO:0007669"/>
    <property type="project" value="UniProtKB-KW"/>
</dbReference>
<feature type="compositionally biased region" description="Basic and acidic residues" evidence="6">
    <location>
        <begin position="2140"/>
        <end position="2149"/>
    </location>
</feature>
<dbReference type="EMBL" id="JAIWQS010000003">
    <property type="protein sequence ID" value="KAJ8770865.1"/>
    <property type="molecule type" value="Genomic_DNA"/>
</dbReference>
<proteinExistence type="predicted"/>
<feature type="coiled-coil region" evidence="5">
    <location>
        <begin position="1719"/>
        <end position="1746"/>
    </location>
</feature>
<evidence type="ECO:0000259" key="7">
    <source>
        <dbReference type="Pfam" id="PF13086"/>
    </source>
</evidence>
<keyword evidence="2" id="KW-0378">Hydrolase</keyword>
<dbReference type="SUPFAM" id="SSF52540">
    <property type="entry name" value="P-loop containing nucleoside triphosphate hydrolases"/>
    <property type="match status" value="1"/>
</dbReference>
<feature type="compositionally biased region" description="Basic and acidic residues" evidence="6">
    <location>
        <begin position="2229"/>
        <end position="2257"/>
    </location>
</feature>
<dbReference type="InterPro" id="IPR047187">
    <property type="entry name" value="SF1_C_Upf1"/>
</dbReference>
<evidence type="ECO:0000259" key="9">
    <source>
        <dbReference type="Pfam" id="PF23576"/>
    </source>
</evidence>
<dbReference type="Gene3D" id="3.40.50.300">
    <property type="entry name" value="P-loop containing nucleotide triphosphate hydrolases"/>
    <property type="match status" value="2"/>
</dbReference>
<keyword evidence="4" id="KW-0067">ATP-binding</keyword>
<evidence type="ECO:0000256" key="3">
    <source>
        <dbReference type="ARBA" id="ARBA00022806"/>
    </source>
</evidence>
<protein>
    <submittedName>
        <fullName evidence="10">Uncharacterized protein</fullName>
    </submittedName>
</protein>
<dbReference type="CDD" id="cd18042">
    <property type="entry name" value="DEXXQc_SETX"/>
    <property type="match status" value="1"/>
</dbReference>
<sequence length="2361" mass="266592">MRKKIVSRRELLDRWRGIEEEEEEDDGNDVVKTQRVQKIKEEWFVDAFNFLICLPKETHIWCASWDLMGPLLETFYNYFKDERHDSSLKLLWKRISGEMRQCIQCISQHHQAQETYNMEYESSSIGPLLDVLRTLDEERITEHLREMNAKLKREEYDPLCDNGEVVTIMYEVLMFPSLLDDQSLIIEFELFIEAVDNMHELALAGHQQFPGIYALLFFSRRVRTVGRRLARSMEKLRRATDLEPLQPLLNKFIVFLETEVMPSACKATRPRSELDRLSVWLGFTSLFEFLEPPVFEEGIMERYPIFFDIVLNHISGDSSEFSVAVNCLKELFKMLGCKLWLRSTLSPSVMRNTLLGQCFHTRNEKMHIDIFDLFPPFLQSLEALQDGEHEKQRRHFLYFLLHQVPASSNFNVLTLKMACKIALLIVHRGYTMNPSCPPSDCAHMWGPSLVSSLRDTSLHCSLRQPAFDLIQTIIVSDAAALTASLFNNSMPVSDERIICSDWANNNDEIPFALGVEEKDPSCWTEFNAQSKVTVQEHSSWMCIPMLWVDVLVDIDPSVLPVSFSKAVFWARSRLVMVEPDTSVETELQVRSWLLSFAIEITGSLGWKVPTGYDDGGVGKESKNSVKVLMMHLPLVRAFNRFVAHFLVKMGQGELRKQWTWEPRMAESLILLLVDPNDHVRQFSKCILEQVSNTRGLSSGLKFLSSCLSSLSAVLLGLRYALQLVQLDSVLLKFQTLQNFLFVLCKLIKGGDSSNPVFPKKSSDDISFNKYSSQGGFLMQPVFDSLTVEVDGHSTSTDFKLLEKFQSLLSQIAWPSIERCLVEGKAFIDSSPCQMTCVRVLEILPVVFERLCPSSVRHPVDSVRVVKNVFDFMWLHDLIDWGKSSLKVVVVYWRKTVGSLMKLLIRFCSKVSAFAMDIENLISCDIIDMDQLAKQVSHLRVMLSKEASSNIGMVRSRDKASSPEGSSFVRRHSNMPVQPIELEDTNVQVADLIVVANRRDKSDVIVLSDDEAETHISPVKVNLSSSDAGHSVLDENKMTSLKTASQVGILGMDVPGTNSSKDELDTGEQKVAADGCGLISQKLDVDKLGGKPAARLESEGREDKGKEVKPKGRIDDSLSSQYGTDLRSFLEESVKSLDIEKVGNNLVSEARDSVLKDLVRDSNNKLVESFPRSVRPQQLNATKLVASGFKRQVIQLGAPSDTRFGNLHRREAIDKRFKPPRLDEWYRQILEIDYFSIVGLATASENTKQTSKLKEVPVCFQSPKEYVDIFRPLVLEEFKAQLHSCFLEISSWEEIYNGSLSVLSVERIDDFHHVRFVHDDHDSSSSKSFVENDLVLLTKEVPQNKSHDLHMVGKVERRERDNNRRASILLTRFYFPNGSPRLNQARRQLVERSKWHASRIMNITPQLREFQALSSLKDIPILSVILNPSTGSSSDDKSRKLALANLSQPLQQILKASFNESQLQAISVAFGSCKVKKDFELTLIQGPPGTGKTRTIVAIVSVFLASLEETNNPKIRRSKQDNDLGINTRTKISQSVAIARAWQDAALARQLNENEKTSKKSPETSTRRRVLICAQSNAAVDELVSRISVEGLYGSEGKMYKPYLVRVGNAKTVHQSSLPFYIDTLVEHRLAEEKMHLIDAKNDLGRDSSTTLRSNLEKLVDRIRYYEAKRANLRDGNSDHKSASENEMQNGDDGKEMSDAELEAKLRILYEQKKQMYRDLSAAQAQEKKTSEEIKMLKNKLRKLILKEAEIIVTTLSGCGGDLFGVCSESMSNCKFGNPSEHALFDVVIIDEAAQALEPATLIPLQLLKSNGTKCIMVGDPKQLPATVLSNVASKFLYACSMFERLQRAGHPVTMLTQQYRMHPEICQFPSLHFYEGKLLNGGQLSSKSAPFHETEGLGPYVFYDIIDGLERHGKNSGALSLYNEHEAEAAVELLRFFKKRHPSEFVGGRIGIITPYKCQLSLLRSHFSNALGSHIIADMEFNTVDGFQGREVDILILSTVRASNSCSTANGINFSSIGFVADVRRMNVALTRAKLSLWILGNSRTLQSNHNWAALVKDAKERNLIISVKRPYKSFKSSIGDKNSSENADSHCGNAKGSEHCRDTKKMAQQNEWKGKDALQKKRISAEDQSKGKVSSGVRDFVRKADDVHYRKKRPGDAQTDQDKKDVHSADTNCEKRLSKNGDSTTSEQVAYDENKGKDRIEKKLISGSSYMGGRKDKFKNLKYNPHHFKQERSVGNKKLEMDVLKQPKKHLERDLSQRNSEVSVSSSGSNQKVGEVKDDRALNHSTTKDLITKRKQQRQEVDAILFSSLISSKKPEPSSKSVPPKRAVSPASLANGSVRPPKIRKGQSDKSSKNLIQDQR</sequence>
<feature type="region of interest" description="Disordered" evidence="6">
    <location>
        <begin position="2075"/>
        <end position="2361"/>
    </location>
</feature>
<feature type="compositionally biased region" description="Basic and acidic residues" evidence="6">
    <location>
        <begin position="2097"/>
        <end position="2106"/>
    </location>
</feature>
<name>A0AAV8TYE2_9ROSI</name>
<keyword evidence="11" id="KW-1185">Reference proteome</keyword>
<feature type="region of interest" description="Disordered" evidence="6">
    <location>
        <begin position="1089"/>
        <end position="1116"/>
    </location>
</feature>
<feature type="compositionally biased region" description="Basic and acidic residues" evidence="6">
    <location>
        <begin position="1673"/>
        <end position="1683"/>
    </location>
</feature>
<dbReference type="GO" id="GO:0005694">
    <property type="term" value="C:chromosome"/>
    <property type="evidence" value="ECO:0007669"/>
    <property type="project" value="UniProtKB-ARBA"/>
</dbReference>
<comment type="caution">
    <text evidence="10">The sequence shown here is derived from an EMBL/GenBank/DDBJ whole genome shotgun (WGS) entry which is preliminary data.</text>
</comment>
<dbReference type="InterPro" id="IPR027417">
    <property type="entry name" value="P-loop_NTPase"/>
</dbReference>
<feature type="domain" description="DNA2/NAM7 helicase helicase" evidence="7">
    <location>
        <begin position="1457"/>
        <end position="1830"/>
    </location>
</feature>
<evidence type="ECO:0000256" key="5">
    <source>
        <dbReference type="SAM" id="Coils"/>
    </source>
</evidence>
<evidence type="ECO:0000313" key="11">
    <source>
        <dbReference type="Proteomes" id="UP001159364"/>
    </source>
</evidence>
<evidence type="ECO:0000313" key="10">
    <source>
        <dbReference type="EMBL" id="KAJ8770865.1"/>
    </source>
</evidence>
<dbReference type="InterPro" id="IPR041677">
    <property type="entry name" value="DNA2/NAM7_AAA_11"/>
</dbReference>
<organism evidence="10 11">
    <name type="scientific">Erythroxylum novogranatense</name>
    <dbReference type="NCBI Taxonomy" id="1862640"/>
    <lineage>
        <taxon>Eukaryota</taxon>
        <taxon>Viridiplantae</taxon>
        <taxon>Streptophyta</taxon>
        <taxon>Embryophyta</taxon>
        <taxon>Tracheophyta</taxon>
        <taxon>Spermatophyta</taxon>
        <taxon>Magnoliopsida</taxon>
        <taxon>eudicotyledons</taxon>
        <taxon>Gunneridae</taxon>
        <taxon>Pentapetalae</taxon>
        <taxon>rosids</taxon>
        <taxon>fabids</taxon>
        <taxon>Malpighiales</taxon>
        <taxon>Erythroxylaceae</taxon>
        <taxon>Erythroxylum</taxon>
    </lineage>
</organism>
<keyword evidence="3" id="KW-0347">Helicase</keyword>
<evidence type="ECO:0000256" key="6">
    <source>
        <dbReference type="SAM" id="MobiDB-lite"/>
    </source>
</evidence>
<feature type="compositionally biased region" description="Polar residues" evidence="6">
    <location>
        <begin position="2075"/>
        <end position="2087"/>
    </location>
</feature>
<feature type="compositionally biased region" description="Basic and acidic residues" evidence="6">
    <location>
        <begin position="2275"/>
        <end position="2302"/>
    </location>
</feature>
<evidence type="ECO:0000256" key="4">
    <source>
        <dbReference type="ARBA" id="ARBA00022840"/>
    </source>
</evidence>
<feature type="compositionally biased region" description="Low complexity" evidence="6">
    <location>
        <begin position="2258"/>
        <end position="2272"/>
    </location>
</feature>
<dbReference type="GO" id="GO:0016787">
    <property type="term" value="F:hydrolase activity"/>
    <property type="evidence" value="ECO:0007669"/>
    <property type="project" value="UniProtKB-KW"/>
</dbReference>
<dbReference type="Pfam" id="PF13087">
    <property type="entry name" value="AAA_12"/>
    <property type="match status" value="1"/>
</dbReference>
<dbReference type="InterPro" id="IPR041679">
    <property type="entry name" value="DNA2/NAM7-like_C"/>
</dbReference>
<evidence type="ECO:0000259" key="8">
    <source>
        <dbReference type="Pfam" id="PF13087"/>
    </source>
</evidence>
<dbReference type="Pfam" id="PF13086">
    <property type="entry name" value="AAA_11"/>
    <property type="match status" value="1"/>
</dbReference>
<dbReference type="Pfam" id="PF23576">
    <property type="entry name" value="SEN1_barrel"/>
    <property type="match status" value="1"/>
</dbReference>
<evidence type="ECO:0000256" key="1">
    <source>
        <dbReference type="ARBA" id="ARBA00022741"/>
    </source>
</evidence>
<feature type="compositionally biased region" description="Basic and acidic residues" evidence="6">
    <location>
        <begin position="2113"/>
        <end position="2131"/>
    </location>
</feature>